<dbReference type="EMBL" id="JBHSGN010000058">
    <property type="protein sequence ID" value="MFC4673536.1"/>
    <property type="molecule type" value="Genomic_DNA"/>
</dbReference>
<accession>A0ABV9KV88</accession>
<evidence type="ECO:0000313" key="3">
    <source>
        <dbReference type="Proteomes" id="UP001596023"/>
    </source>
</evidence>
<dbReference type="EMBL" id="JBHSGN010000059">
    <property type="protein sequence ID" value="MFC4673602.1"/>
    <property type="molecule type" value="Genomic_DNA"/>
</dbReference>
<protein>
    <submittedName>
        <fullName evidence="1">Uncharacterized protein</fullName>
    </submittedName>
</protein>
<evidence type="ECO:0000313" key="2">
    <source>
        <dbReference type="EMBL" id="MFC4673602.1"/>
    </source>
</evidence>
<comment type="caution">
    <text evidence="1">The sequence shown here is derived from an EMBL/GenBank/DDBJ whole genome shotgun (WGS) entry which is preliminary data.</text>
</comment>
<reference evidence="3" key="2">
    <citation type="journal article" date="2019" name="Int. J. Syst. Evol. Microbiol.">
        <title>The Global Catalogue of Microorganisms (GCM) 10K type strain sequencing project: providing services to taxonomists for standard genome sequencing and annotation.</title>
        <authorList>
            <consortium name="The Broad Institute Genomics Platform"/>
            <consortium name="The Broad Institute Genome Sequencing Center for Infectious Disease"/>
            <person name="Wu L."/>
            <person name="Ma J."/>
        </authorList>
    </citation>
    <scope>NUCLEOTIDE SEQUENCE [LARGE SCALE GENOMIC DNA]</scope>
    <source>
        <strain evidence="3">CCUG 66188</strain>
    </source>
</reference>
<reference evidence="1" key="3">
    <citation type="submission" date="2024-09" db="EMBL/GenBank/DDBJ databases">
        <authorList>
            <person name="Sun Q."/>
            <person name="Mori K."/>
        </authorList>
    </citation>
    <scope>NUCLEOTIDE SEQUENCE</scope>
    <source>
        <strain evidence="1">CCUG 66188</strain>
    </source>
</reference>
<proteinExistence type="predicted"/>
<organism evidence="1 3">
    <name type="scientific">Dysgonomonas termitidis</name>
    <dbReference type="NCBI Taxonomy" id="1516126"/>
    <lineage>
        <taxon>Bacteria</taxon>
        <taxon>Pseudomonadati</taxon>
        <taxon>Bacteroidota</taxon>
        <taxon>Bacteroidia</taxon>
        <taxon>Bacteroidales</taxon>
        <taxon>Dysgonomonadaceae</taxon>
        <taxon>Dysgonomonas</taxon>
    </lineage>
</organism>
<dbReference type="Proteomes" id="UP001596023">
    <property type="component" value="Unassembled WGS sequence"/>
</dbReference>
<reference evidence="1" key="1">
    <citation type="journal article" date="2014" name="Int. J. Syst. Evol. Microbiol.">
        <title>Complete genome of a new Firmicutes species belonging to the dominant human colonic microbiota ('Ruminococcus bicirculans') reveals two chromosomes and a selective capacity to utilize plant glucans.</title>
        <authorList>
            <consortium name="NISC Comparative Sequencing Program"/>
            <person name="Wegmann U."/>
            <person name="Louis P."/>
            <person name="Goesmann A."/>
            <person name="Henrissat B."/>
            <person name="Duncan S.H."/>
            <person name="Flint H.J."/>
        </authorList>
    </citation>
    <scope>NUCLEOTIDE SEQUENCE</scope>
    <source>
        <strain evidence="1">CCUG 66188</strain>
    </source>
</reference>
<gene>
    <name evidence="1" type="ORF">ACFO6W_07515</name>
    <name evidence="2" type="ORF">ACFO6W_07845</name>
</gene>
<name>A0ABV9KV88_9BACT</name>
<dbReference type="RefSeq" id="WP_379994908.1">
    <property type="nucleotide sequence ID" value="NZ_JBHSGN010000058.1"/>
</dbReference>
<keyword evidence="3" id="KW-1185">Reference proteome</keyword>
<evidence type="ECO:0000313" key="1">
    <source>
        <dbReference type="EMBL" id="MFC4673536.1"/>
    </source>
</evidence>
<sequence>MKTKDLKPGKDYLYNGNSVLVKVRYNGNCKEGHSFTERGRKGETHSLSAKEVDAYIES</sequence>